<dbReference type="EMBL" id="JABBGC010000001">
    <property type="protein sequence ID" value="NML38120.1"/>
    <property type="molecule type" value="Genomic_DNA"/>
</dbReference>
<keyword evidence="2" id="KW-1185">Reference proteome</keyword>
<comment type="caution">
    <text evidence="1">The sequence shown here is derived from an EMBL/GenBank/DDBJ whole genome shotgun (WGS) entry which is preliminary data.</text>
</comment>
<evidence type="ECO:0000313" key="2">
    <source>
        <dbReference type="Proteomes" id="UP000583266"/>
    </source>
</evidence>
<evidence type="ECO:0000313" key="1">
    <source>
        <dbReference type="EMBL" id="NML38120.1"/>
    </source>
</evidence>
<accession>A0A848GN75</accession>
<proteinExistence type="predicted"/>
<organism evidence="1 2">
    <name type="scientific">Chitinophaga fulva</name>
    <dbReference type="NCBI Taxonomy" id="2728842"/>
    <lineage>
        <taxon>Bacteria</taxon>
        <taxon>Pseudomonadati</taxon>
        <taxon>Bacteroidota</taxon>
        <taxon>Chitinophagia</taxon>
        <taxon>Chitinophagales</taxon>
        <taxon>Chitinophagaceae</taxon>
        <taxon>Chitinophaga</taxon>
    </lineage>
</organism>
<sequence>MQYSLPHFGELSLEQLEEYYNVETAAGVSLDLNFEHTRIDIERADLLKSWLEDLDYFQQQNKVAIQHDFKTGEGEVQSYIRFYIEELDEEQLADIVGDAESDEEKSAVLLDKLRLKRLGFYPDGKYGTPNFAIFDYTIDIDGEPCNQLLVINWNDQREIVEITWES</sequence>
<name>A0A848GN75_9BACT</name>
<dbReference type="AlphaFoldDB" id="A0A848GN75"/>
<dbReference type="RefSeq" id="WP_169225144.1">
    <property type="nucleotide sequence ID" value="NZ_JABBGC010000001.1"/>
</dbReference>
<dbReference type="Proteomes" id="UP000583266">
    <property type="component" value="Unassembled WGS sequence"/>
</dbReference>
<gene>
    <name evidence="1" type="ORF">HHL17_13020</name>
</gene>
<reference evidence="1 2" key="1">
    <citation type="submission" date="2020-04" db="EMBL/GenBank/DDBJ databases">
        <title>Chitinophaga sp. G-6-1-13 sp. nov., isolated from soil.</title>
        <authorList>
            <person name="Dahal R.H."/>
            <person name="Chaudhary D.K."/>
        </authorList>
    </citation>
    <scope>NUCLEOTIDE SEQUENCE [LARGE SCALE GENOMIC DNA]</scope>
    <source>
        <strain evidence="1 2">G-6-1-13</strain>
    </source>
</reference>
<protein>
    <submittedName>
        <fullName evidence="1">DUF2004 domain-containing protein</fullName>
    </submittedName>
</protein>